<comment type="caution">
    <text evidence="3">The sequence shown here is derived from an EMBL/GenBank/DDBJ whole genome shotgun (WGS) entry which is preliminary data.</text>
</comment>
<sequence>MALKSCITVLAISGLVTANSSVVSLFIPGADPQPLAASIVKEGAGTTTYSINCPPGTDGSDCGMGPGMWYTSASKSIEWSMSEPAVGLYLIMTDSWGGVVCSVGGTTTAVCTEIMSGTGANFPGTSTIDVPQSELTYLPVTVTAGPASATSASTTTESTGSALTSSNTHSSANTASPTSKASSTTVASHTSTAGLSRVTGNPGVALGGAAAAFIAAA</sequence>
<feature type="chain" id="PRO_5040801632" description="GPI anchored protein" evidence="2">
    <location>
        <begin position="19"/>
        <end position="217"/>
    </location>
</feature>
<organism evidence="3 4">
    <name type="scientific">Penicillium canariense</name>
    <dbReference type="NCBI Taxonomy" id="189055"/>
    <lineage>
        <taxon>Eukaryota</taxon>
        <taxon>Fungi</taxon>
        <taxon>Dikarya</taxon>
        <taxon>Ascomycota</taxon>
        <taxon>Pezizomycotina</taxon>
        <taxon>Eurotiomycetes</taxon>
        <taxon>Eurotiomycetidae</taxon>
        <taxon>Eurotiales</taxon>
        <taxon>Aspergillaceae</taxon>
        <taxon>Penicillium</taxon>
    </lineage>
</organism>
<dbReference type="OrthoDB" id="4991875at2759"/>
<feature type="region of interest" description="Disordered" evidence="1">
    <location>
        <begin position="146"/>
        <end position="201"/>
    </location>
</feature>
<dbReference type="GeneID" id="81431386"/>
<evidence type="ECO:0008006" key="5">
    <source>
        <dbReference type="Google" id="ProtNLM"/>
    </source>
</evidence>
<dbReference type="Proteomes" id="UP001149163">
    <property type="component" value="Unassembled WGS sequence"/>
</dbReference>
<evidence type="ECO:0000256" key="2">
    <source>
        <dbReference type="SAM" id="SignalP"/>
    </source>
</evidence>
<dbReference type="PANTHER" id="PTHR40640">
    <property type="entry name" value="ANCHORED GLYCOPROTEIN, PUTATIVE (AFU_ORTHOLOGUE AFUA_8G04860)-RELATED"/>
    <property type="match status" value="1"/>
</dbReference>
<gene>
    <name evidence="3" type="ORF">N7482_010086</name>
</gene>
<evidence type="ECO:0000256" key="1">
    <source>
        <dbReference type="SAM" id="MobiDB-lite"/>
    </source>
</evidence>
<evidence type="ECO:0000313" key="3">
    <source>
        <dbReference type="EMBL" id="KAJ5150834.1"/>
    </source>
</evidence>
<protein>
    <recommendedName>
        <fullName evidence="5">GPI anchored protein</fullName>
    </recommendedName>
</protein>
<dbReference type="PANTHER" id="PTHR40640:SF1">
    <property type="entry name" value="ANCHORED GLYCOPROTEIN, PUTATIVE (AFU_ORTHOLOGUE AFUA_8G04860)-RELATED"/>
    <property type="match status" value="1"/>
</dbReference>
<dbReference type="RefSeq" id="XP_056538167.1">
    <property type="nucleotide sequence ID" value="XM_056692210.1"/>
</dbReference>
<dbReference type="AlphaFoldDB" id="A0A9W9LDQ6"/>
<proteinExistence type="predicted"/>
<reference evidence="3" key="1">
    <citation type="submission" date="2022-11" db="EMBL/GenBank/DDBJ databases">
        <authorList>
            <person name="Petersen C."/>
        </authorList>
    </citation>
    <scope>NUCLEOTIDE SEQUENCE</scope>
    <source>
        <strain evidence="3">IBT 26290</strain>
    </source>
</reference>
<feature type="compositionally biased region" description="Low complexity" evidence="1">
    <location>
        <begin position="146"/>
        <end position="193"/>
    </location>
</feature>
<name>A0A9W9LDQ6_9EURO</name>
<feature type="non-terminal residue" evidence="3">
    <location>
        <position position="1"/>
    </location>
</feature>
<evidence type="ECO:0000313" key="4">
    <source>
        <dbReference type="Proteomes" id="UP001149163"/>
    </source>
</evidence>
<keyword evidence="2" id="KW-0732">Signal</keyword>
<dbReference type="EMBL" id="JAPQKN010000008">
    <property type="protein sequence ID" value="KAJ5150834.1"/>
    <property type="molecule type" value="Genomic_DNA"/>
</dbReference>
<reference evidence="3" key="2">
    <citation type="journal article" date="2023" name="IMA Fungus">
        <title>Comparative genomic study of the Penicillium genus elucidates a diverse pangenome and 15 lateral gene transfer events.</title>
        <authorList>
            <person name="Petersen C."/>
            <person name="Sorensen T."/>
            <person name="Nielsen M.R."/>
            <person name="Sondergaard T.E."/>
            <person name="Sorensen J.L."/>
            <person name="Fitzpatrick D.A."/>
            <person name="Frisvad J.C."/>
            <person name="Nielsen K.L."/>
        </authorList>
    </citation>
    <scope>NUCLEOTIDE SEQUENCE</scope>
    <source>
        <strain evidence="3">IBT 26290</strain>
    </source>
</reference>
<feature type="signal peptide" evidence="2">
    <location>
        <begin position="1"/>
        <end position="18"/>
    </location>
</feature>
<keyword evidence="4" id="KW-1185">Reference proteome</keyword>
<accession>A0A9W9LDQ6</accession>